<dbReference type="Pfam" id="PF13018">
    <property type="entry name" value="ESPR"/>
    <property type="match status" value="1"/>
</dbReference>
<dbReference type="Proteomes" id="UP001447151">
    <property type="component" value="Unassembled WGS sequence"/>
</dbReference>
<evidence type="ECO:0000313" key="3">
    <source>
        <dbReference type="EMBL" id="MEQ3510795.1"/>
    </source>
</evidence>
<dbReference type="RefSeq" id="WP_196428601.1">
    <property type="nucleotide sequence ID" value="NZ_CAUJPI010000002.1"/>
</dbReference>
<organism evidence="3 4">
    <name type="scientific">Neisseria polysaccharea</name>
    <dbReference type="NCBI Taxonomy" id="489"/>
    <lineage>
        <taxon>Bacteria</taxon>
        <taxon>Pseudomonadati</taxon>
        <taxon>Pseudomonadota</taxon>
        <taxon>Betaproteobacteria</taxon>
        <taxon>Neisseriales</taxon>
        <taxon>Neisseriaceae</taxon>
        <taxon>Neisseria</taxon>
    </lineage>
</organism>
<accession>A0ABV1JJX3</accession>
<dbReference type="InterPro" id="IPR024973">
    <property type="entry name" value="ESPR"/>
</dbReference>
<feature type="domain" description="ESPR" evidence="2">
    <location>
        <begin position="1"/>
        <end position="39"/>
    </location>
</feature>
<evidence type="ECO:0000313" key="4">
    <source>
        <dbReference type="Proteomes" id="UP001447151"/>
    </source>
</evidence>
<protein>
    <submittedName>
        <fullName evidence="3">ESPR domain-containing protein</fullName>
    </submittedName>
</protein>
<feature type="region of interest" description="Disordered" evidence="1">
    <location>
        <begin position="22"/>
        <end position="46"/>
    </location>
</feature>
<feature type="compositionally biased region" description="Basic and acidic residues" evidence="1">
    <location>
        <begin position="31"/>
        <end position="46"/>
    </location>
</feature>
<evidence type="ECO:0000259" key="2">
    <source>
        <dbReference type="Pfam" id="PF13018"/>
    </source>
</evidence>
<proteinExistence type="predicted"/>
<dbReference type="EMBL" id="JBECZB010000006">
    <property type="protein sequence ID" value="MEQ3510795.1"/>
    <property type="molecule type" value="Genomic_DNA"/>
</dbReference>
<sequence>MNKHRHKIVFNRTRGILMAVAETTIGQGKSPGERSGGETGGKENHM</sequence>
<keyword evidence="4" id="KW-1185">Reference proteome</keyword>
<reference evidence="3 4" key="1">
    <citation type="submission" date="2024-05" db="EMBL/GenBank/DDBJ databases">
        <authorList>
            <person name="Matzinger S.R."/>
            <person name="Bankers L."/>
            <person name="Rossheim A."/>
            <person name="Hetherington-Rauth M.C."/>
            <person name="Smith A."/>
            <person name="Baird S."/>
            <person name="Polanco D."/>
        </authorList>
    </citation>
    <scope>NUCLEOTIDE SEQUENCE [LARGE SCALE GENOMIC DNA]</scope>
    <source>
        <strain evidence="3 4">2024CJ-00066</strain>
    </source>
</reference>
<comment type="caution">
    <text evidence="3">The sequence shown here is derived from an EMBL/GenBank/DDBJ whole genome shotgun (WGS) entry which is preliminary data.</text>
</comment>
<evidence type="ECO:0000256" key="1">
    <source>
        <dbReference type="SAM" id="MobiDB-lite"/>
    </source>
</evidence>
<gene>
    <name evidence="3" type="ORF">ABM124_05610</name>
</gene>
<name>A0ABV1JJX3_NEIPO</name>